<proteinExistence type="predicted"/>
<accession>A0A3N1H1C8</accession>
<keyword evidence="2" id="KW-1185">Reference proteome</keyword>
<dbReference type="AlphaFoldDB" id="A0A3N1H1C8"/>
<comment type="caution">
    <text evidence="1">The sequence shown here is derived from an EMBL/GenBank/DDBJ whole genome shotgun (WGS) entry which is preliminary data.</text>
</comment>
<protein>
    <submittedName>
        <fullName evidence="1">Uncharacterized protein</fullName>
    </submittedName>
</protein>
<reference evidence="1 2" key="1">
    <citation type="submission" date="2018-11" db="EMBL/GenBank/DDBJ databases">
        <title>Sequencing the genomes of 1000 actinobacteria strains.</title>
        <authorList>
            <person name="Klenk H.-P."/>
        </authorList>
    </citation>
    <scope>NUCLEOTIDE SEQUENCE [LARGE SCALE GENOMIC DNA]</scope>
    <source>
        <strain evidence="1 2">DSM 44231</strain>
    </source>
</reference>
<evidence type="ECO:0000313" key="2">
    <source>
        <dbReference type="Proteomes" id="UP000268727"/>
    </source>
</evidence>
<organism evidence="1 2">
    <name type="scientific">Saccharothrix texasensis</name>
    <dbReference type="NCBI Taxonomy" id="103734"/>
    <lineage>
        <taxon>Bacteria</taxon>
        <taxon>Bacillati</taxon>
        <taxon>Actinomycetota</taxon>
        <taxon>Actinomycetes</taxon>
        <taxon>Pseudonocardiales</taxon>
        <taxon>Pseudonocardiaceae</taxon>
        <taxon>Saccharothrix</taxon>
    </lineage>
</organism>
<dbReference type="EMBL" id="RJKM01000001">
    <property type="protein sequence ID" value="ROP36294.1"/>
    <property type="molecule type" value="Genomic_DNA"/>
</dbReference>
<dbReference type="Proteomes" id="UP000268727">
    <property type="component" value="Unassembled WGS sequence"/>
</dbReference>
<evidence type="ECO:0000313" key="1">
    <source>
        <dbReference type="EMBL" id="ROP36294.1"/>
    </source>
</evidence>
<name>A0A3N1H1C8_9PSEU</name>
<gene>
    <name evidence="1" type="ORF">EDD40_1559</name>
</gene>
<sequence>MAWSAPMTAVANSAFTASQFNAYVRDNLNETAPAKATTAGTIFVATGANAIAERAPTRGLIGTAQSTASTAYTDLTTAGPSVTVTTGAFVLVFWTAHSQNTTANGRCFMSFGISGATTQAADDTWALTMQNPTATTNVRAGGVHMFPVTPGNNTFTAKYRVDAGTGTWTNRQLFVIPL</sequence>